<feature type="domain" description="GST C-terminal" evidence="3">
    <location>
        <begin position="99"/>
        <end position="230"/>
    </location>
</feature>
<evidence type="ECO:0000313" key="4">
    <source>
        <dbReference type="EMBL" id="CEJ92495.1"/>
    </source>
</evidence>
<dbReference type="SFLD" id="SFLDG00358">
    <property type="entry name" value="Main_(cytGST)"/>
    <property type="match status" value="1"/>
</dbReference>
<feature type="domain" description="GST N-terminal" evidence="2">
    <location>
        <begin position="3"/>
        <end position="91"/>
    </location>
</feature>
<dbReference type="EMBL" id="CDHN01000004">
    <property type="protein sequence ID" value="CEJ92495.1"/>
    <property type="molecule type" value="Genomic_DNA"/>
</dbReference>
<dbReference type="GO" id="GO:0006559">
    <property type="term" value="P:L-phenylalanine catabolic process"/>
    <property type="evidence" value="ECO:0007669"/>
    <property type="project" value="TreeGrafter"/>
</dbReference>
<dbReference type="HOGENOM" id="CLU_011226_20_0_1"/>
<evidence type="ECO:0008006" key="6">
    <source>
        <dbReference type="Google" id="ProtNLM"/>
    </source>
</evidence>
<accession>A0A0A1TMN7</accession>
<name>A0A0A1TMN7_9HYPO</name>
<sequence length="235" mass="26260">MTSKYRLYSFFSSSCAHRIIIAAHLKGIPLEFSYVDLRTGEQRGDAYKQAANPFGTVPTLVVSEAGAEADLVIRQSTTALEYLEEQFPGKTPLLPPPSDPVGRALVRDFTNLVTNDIQPTTNSKIGVRVKQIRDNVEDRNEFMTIVFREGFTAYEALIQSTRKPGESGRFTVGEAVSMADVVMVPAVDQALFYKMDIAAFAPNVMKIYEYLKTEEAFQAADWRKQGDTPEQFKIV</sequence>
<evidence type="ECO:0000259" key="2">
    <source>
        <dbReference type="PROSITE" id="PS50404"/>
    </source>
</evidence>
<dbReference type="PROSITE" id="PS50404">
    <property type="entry name" value="GST_NTER"/>
    <property type="match status" value="1"/>
</dbReference>
<dbReference type="Gene3D" id="1.20.1050.10">
    <property type="match status" value="1"/>
</dbReference>
<dbReference type="InterPro" id="IPR036249">
    <property type="entry name" value="Thioredoxin-like_sf"/>
</dbReference>
<dbReference type="InterPro" id="IPR040079">
    <property type="entry name" value="Glutathione_S-Trfase"/>
</dbReference>
<dbReference type="PROSITE" id="PS50405">
    <property type="entry name" value="GST_CTER"/>
    <property type="match status" value="1"/>
</dbReference>
<comment type="similarity">
    <text evidence="1">Belongs to the GST superfamily.</text>
</comment>
<dbReference type="InterPro" id="IPR036282">
    <property type="entry name" value="Glutathione-S-Trfase_C_sf"/>
</dbReference>
<dbReference type="Pfam" id="PF13409">
    <property type="entry name" value="GST_N_2"/>
    <property type="match status" value="1"/>
</dbReference>
<evidence type="ECO:0000256" key="1">
    <source>
        <dbReference type="ARBA" id="ARBA00007409"/>
    </source>
</evidence>
<proteinExistence type="inferred from homology"/>
<keyword evidence="5" id="KW-1185">Reference proteome</keyword>
<reference evidence="4 5" key="1">
    <citation type="journal article" date="2015" name="Genome Announc.">
        <title>Draft Genome Sequence and Gene Annotation of the Entomopathogenic Fungus Verticillium hemipterigenum.</title>
        <authorList>
            <person name="Horn F."/>
            <person name="Habel A."/>
            <person name="Scharf D.H."/>
            <person name="Dworschak J."/>
            <person name="Brakhage A.A."/>
            <person name="Guthke R."/>
            <person name="Hertweck C."/>
            <person name="Linde J."/>
        </authorList>
    </citation>
    <scope>NUCLEOTIDE SEQUENCE [LARGE SCALE GENOMIC DNA]</scope>
</reference>
<dbReference type="GO" id="GO:0016034">
    <property type="term" value="F:maleylacetoacetate isomerase activity"/>
    <property type="evidence" value="ECO:0007669"/>
    <property type="project" value="TreeGrafter"/>
</dbReference>
<dbReference type="SUPFAM" id="SSF52833">
    <property type="entry name" value="Thioredoxin-like"/>
    <property type="match status" value="1"/>
</dbReference>
<dbReference type="Proteomes" id="UP000039046">
    <property type="component" value="Unassembled WGS sequence"/>
</dbReference>
<dbReference type="InterPro" id="IPR010987">
    <property type="entry name" value="Glutathione-S-Trfase_C-like"/>
</dbReference>
<organism evidence="4 5">
    <name type="scientific">[Torrubiella] hemipterigena</name>
    <dbReference type="NCBI Taxonomy" id="1531966"/>
    <lineage>
        <taxon>Eukaryota</taxon>
        <taxon>Fungi</taxon>
        <taxon>Dikarya</taxon>
        <taxon>Ascomycota</taxon>
        <taxon>Pezizomycotina</taxon>
        <taxon>Sordariomycetes</taxon>
        <taxon>Hypocreomycetidae</taxon>
        <taxon>Hypocreales</taxon>
        <taxon>Clavicipitaceae</taxon>
        <taxon>Clavicipitaceae incertae sedis</taxon>
        <taxon>'Torrubiella' clade</taxon>
    </lineage>
</organism>
<dbReference type="AlphaFoldDB" id="A0A0A1TMN7"/>
<dbReference type="Gene3D" id="3.40.30.10">
    <property type="entry name" value="Glutaredoxin"/>
    <property type="match status" value="1"/>
</dbReference>
<dbReference type="PANTHER" id="PTHR42673:SF4">
    <property type="entry name" value="MALEYLACETOACETATE ISOMERASE"/>
    <property type="match status" value="1"/>
</dbReference>
<dbReference type="GO" id="GO:0006749">
    <property type="term" value="P:glutathione metabolic process"/>
    <property type="evidence" value="ECO:0007669"/>
    <property type="project" value="TreeGrafter"/>
</dbReference>
<dbReference type="OrthoDB" id="202840at2759"/>
<dbReference type="PANTHER" id="PTHR42673">
    <property type="entry name" value="MALEYLACETOACETATE ISOMERASE"/>
    <property type="match status" value="1"/>
</dbReference>
<protein>
    <recommendedName>
        <fullName evidence="6">Maleylacetoacetate isomerase</fullName>
    </recommendedName>
</protein>
<evidence type="ECO:0000259" key="3">
    <source>
        <dbReference type="PROSITE" id="PS50405"/>
    </source>
</evidence>
<evidence type="ECO:0000313" key="5">
    <source>
        <dbReference type="Proteomes" id="UP000039046"/>
    </source>
</evidence>
<gene>
    <name evidence="4" type="ORF">VHEMI08146</name>
</gene>
<dbReference type="InterPro" id="IPR004045">
    <property type="entry name" value="Glutathione_S-Trfase_N"/>
</dbReference>
<dbReference type="SUPFAM" id="SSF47616">
    <property type="entry name" value="GST C-terminal domain-like"/>
    <property type="match status" value="1"/>
</dbReference>
<dbReference type="STRING" id="1531966.A0A0A1TMN7"/>
<dbReference type="GO" id="GO:0005739">
    <property type="term" value="C:mitochondrion"/>
    <property type="evidence" value="ECO:0007669"/>
    <property type="project" value="TreeGrafter"/>
</dbReference>
<dbReference type="SFLD" id="SFLDS00019">
    <property type="entry name" value="Glutathione_Transferase_(cytos"/>
    <property type="match status" value="1"/>
</dbReference>
<dbReference type="GO" id="GO:0004364">
    <property type="term" value="F:glutathione transferase activity"/>
    <property type="evidence" value="ECO:0007669"/>
    <property type="project" value="TreeGrafter"/>
</dbReference>